<dbReference type="EC" id="2.3.1.199" evidence="10"/>
<protein>
    <recommendedName>
        <fullName evidence="10">Elongation of very long chain fatty acids protein</fullName>
        <ecNumber evidence="10">2.3.1.199</ecNumber>
    </recommendedName>
    <alternativeName>
        <fullName evidence="10">Very-long-chain 3-oxoacyl-CoA synthase</fullName>
    </alternativeName>
</protein>
<evidence type="ECO:0000256" key="10">
    <source>
        <dbReference type="RuleBase" id="RU361115"/>
    </source>
</evidence>
<dbReference type="GO" id="GO:0009922">
    <property type="term" value="F:fatty acid elongase activity"/>
    <property type="evidence" value="ECO:0007669"/>
    <property type="project" value="UniProtKB-EC"/>
</dbReference>
<keyword evidence="8 10" id="KW-0472">Membrane</keyword>
<feature type="transmembrane region" description="Helical" evidence="10">
    <location>
        <begin position="6"/>
        <end position="25"/>
    </location>
</feature>
<feature type="transmembrane region" description="Helical" evidence="10">
    <location>
        <begin position="140"/>
        <end position="162"/>
    </location>
</feature>
<keyword evidence="3 10" id="KW-0808">Transferase</keyword>
<accession>A0AA38HW07</accession>
<evidence type="ECO:0000256" key="7">
    <source>
        <dbReference type="ARBA" id="ARBA00023098"/>
    </source>
</evidence>
<comment type="catalytic activity">
    <reaction evidence="10">
        <text>a very-long-chain acyl-CoA + malonyl-CoA + H(+) = a very-long-chain 3-oxoacyl-CoA + CO2 + CoA</text>
        <dbReference type="Rhea" id="RHEA:32727"/>
        <dbReference type="ChEBI" id="CHEBI:15378"/>
        <dbReference type="ChEBI" id="CHEBI:16526"/>
        <dbReference type="ChEBI" id="CHEBI:57287"/>
        <dbReference type="ChEBI" id="CHEBI:57384"/>
        <dbReference type="ChEBI" id="CHEBI:90725"/>
        <dbReference type="ChEBI" id="CHEBI:90736"/>
        <dbReference type="EC" id="2.3.1.199"/>
    </reaction>
</comment>
<evidence type="ECO:0000313" key="12">
    <source>
        <dbReference type="Proteomes" id="UP001168821"/>
    </source>
</evidence>
<proteinExistence type="inferred from homology"/>
<feature type="transmembrane region" description="Helical" evidence="10">
    <location>
        <begin position="208"/>
        <end position="229"/>
    </location>
</feature>
<dbReference type="GO" id="GO:0034626">
    <property type="term" value="P:fatty acid elongation, polyunsaturated fatty acid"/>
    <property type="evidence" value="ECO:0007669"/>
    <property type="project" value="TreeGrafter"/>
</dbReference>
<keyword evidence="12" id="KW-1185">Reference proteome</keyword>
<keyword evidence="6 10" id="KW-1133">Transmembrane helix</keyword>
<keyword evidence="2 10" id="KW-0444">Lipid biosynthesis</keyword>
<dbReference type="InterPro" id="IPR030457">
    <property type="entry name" value="ELO_CS"/>
</dbReference>
<dbReference type="PANTHER" id="PTHR11157:SF21">
    <property type="entry name" value="ELONGATION OF VERY LONG CHAIN FATTY ACIDS PROTEIN"/>
    <property type="match status" value="1"/>
</dbReference>
<evidence type="ECO:0000256" key="2">
    <source>
        <dbReference type="ARBA" id="ARBA00022516"/>
    </source>
</evidence>
<keyword evidence="9 10" id="KW-0275">Fatty acid biosynthesis</keyword>
<dbReference type="AlphaFoldDB" id="A0AA38HW07"/>
<dbReference type="Pfam" id="PF01151">
    <property type="entry name" value="ELO"/>
    <property type="match status" value="1"/>
</dbReference>
<dbReference type="GO" id="GO:0030148">
    <property type="term" value="P:sphingolipid biosynthetic process"/>
    <property type="evidence" value="ECO:0007669"/>
    <property type="project" value="TreeGrafter"/>
</dbReference>
<organism evidence="11 12">
    <name type="scientific">Zophobas morio</name>
    <dbReference type="NCBI Taxonomy" id="2755281"/>
    <lineage>
        <taxon>Eukaryota</taxon>
        <taxon>Metazoa</taxon>
        <taxon>Ecdysozoa</taxon>
        <taxon>Arthropoda</taxon>
        <taxon>Hexapoda</taxon>
        <taxon>Insecta</taxon>
        <taxon>Pterygota</taxon>
        <taxon>Neoptera</taxon>
        <taxon>Endopterygota</taxon>
        <taxon>Coleoptera</taxon>
        <taxon>Polyphaga</taxon>
        <taxon>Cucujiformia</taxon>
        <taxon>Tenebrionidae</taxon>
        <taxon>Zophobas</taxon>
    </lineage>
</organism>
<dbReference type="InterPro" id="IPR002076">
    <property type="entry name" value="ELO_fam"/>
</dbReference>
<evidence type="ECO:0000313" key="11">
    <source>
        <dbReference type="EMBL" id="KAJ3645208.1"/>
    </source>
</evidence>
<dbReference type="GO" id="GO:0005789">
    <property type="term" value="C:endoplasmic reticulum membrane"/>
    <property type="evidence" value="ECO:0007669"/>
    <property type="project" value="TreeGrafter"/>
</dbReference>
<dbReference type="GO" id="GO:0019367">
    <property type="term" value="P:fatty acid elongation, saturated fatty acid"/>
    <property type="evidence" value="ECO:0007669"/>
    <property type="project" value="TreeGrafter"/>
</dbReference>
<feature type="transmembrane region" description="Helical" evidence="10">
    <location>
        <begin position="116"/>
        <end position="134"/>
    </location>
</feature>
<evidence type="ECO:0000256" key="8">
    <source>
        <dbReference type="ARBA" id="ARBA00023136"/>
    </source>
</evidence>
<comment type="similarity">
    <text evidence="10">Belongs to the ELO family.</text>
</comment>
<gene>
    <name evidence="11" type="ORF">Zmor_022887</name>
</gene>
<evidence type="ECO:0000256" key="1">
    <source>
        <dbReference type="ARBA" id="ARBA00004141"/>
    </source>
</evidence>
<evidence type="ECO:0000256" key="9">
    <source>
        <dbReference type="ARBA" id="ARBA00023160"/>
    </source>
</evidence>
<keyword evidence="4 10" id="KW-0812">Transmembrane</keyword>
<feature type="transmembrane region" description="Helical" evidence="10">
    <location>
        <begin position="174"/>
        <end position="196"/>
    </location>
</feature>
<comment type="subcellular location">
    <subcellularLocation>
        <location evidence="1">Membrane</location>
        <topology evidence="1">Multi-pass membrane protein</topology>
    </subcellularLocation>
</comment>
<dbReference type="PANTHER" id="PTHR11157">
    <property type="entry name" value="FATTY ACID ACYL TRANSFERASE-RELATED"/>
    <property type="match status" value="1"/>
</dbReference>
<dbReference type="PROSITE" id="PS01188">
    <property type="entry name" value="ELO"/>
    <property type="match status" value="1"/>
</dbReference>
<evidence type="ECO:0000256" key="5">
    <source>
        <dbReference type="ARBA" id="ARBA00022832"/>
    </source>
</evidence>
<dbReference type="Proteomes" id="UP001168821">
    <property type="component" value="Unassembled WGS sequence"/>
</dbReference>
<name>A0AA38HW07_9CUCU</name>
<comment type="caution">
    <text evidence="11">The sequence shown here is derived from an EMBL/GenBank/DDBJ whole genome shotgun (WGS) entry which is preliminary data.</text>
</comment>
<keyword evidence="5 10" id="KW-0276">Fatty acid metabolism</keyword>
<feature type="transmembrane region" description="Helical" evidence="10">
    <location>
        <begin position="46"/>
        <end position="66"/>
    </location>
</feature>
<reference evidence="11" key="1">
    <citation type="journal article" date="2023" name="G3 (Bethesda)">
        <title>Whole genome assemblies of Zophobas morio and Tenebrio molitor.</title>
        <authorList>
            <person name="Kaur S."/>
            <person name="Stinson S.A."/>
            <person name="diCenzo G.C."/>
        </authorList>
    </citation>
    <scope>NUCLEOTIDE SEQUENCE</scope>
    <source>
        <strain evidence="11">QUZm001</strain>
    </source>
</reference>
<evidence type="ECO:0000256" key="4">
    <source>
        <dbReference type="ARBA" id="ARBA00022692"/>
    </source>
</evidence>
<evidence type="ECO:0000256" key="3">
    <source>
        <dbReference type="ARBA" id="ARBA00022679"/>
    </source>
</evidence>
<dbReference type="GO" id="GO:0042761">
    <property type="term" value="P:very long-chain fatty acid biosynthetic process"/>
    <property type="evidence" value="ECO:0007669"/>
    <property type="project" value="TreeGrafter"/>
</dbReference>
<dbReference type="GO" id="GO:0034625">
    <property type="term" value="P:fatty acid elongation, monounsaturated fatty acid"/>
    <property type="evidence" value="ECO:0007669"/>
    <property type="project" value="TreeGrafter"/>
</dbReference>
<sequence>MQSPFQALFLIVFYLLFVLKLGPIWMKDRQQFEMKKVLMVYNTSQIFFNTYLLIKLVPLLFKLNLFCGPIEESELKMYSTLSDLCYKYILLKVYDMIETGFFVLRKSHRQITFLHVFHHVMVFGGSCLAAHYFLESRKYPLGPILIFGVWNTLVHSLMYTYYLLSVNRSLRQLWWKKCITLLQIAQHCTMVFTIAVDTTESECPYPRYLHFCALINFSLMIYLFTRFYLEAYCKNKNVDEINASGKVPTPPRDHSE</sequence>
<dbReference type="EMBL" id="JALNTZ010000007">
    <property type="protein sequence ID" value="KAJ3645208.1"/>
    <property type="molecule type" value="Genomic_DNA"/>
</dbReference>
<keyword evidence="7 10" id="KW-0443">Lipid metabolism</keyword>
<evidence type="ECO:0000256" key="6">
    <source>
        <dbReference type="ARBA" id="ARBA00022989"/>
    </source>
</evidence>